<evidence type="ECO:0000256" key="7">
    <source>
        <dbReference type="ARBA" id="ARBA00022781"/>
    </source>
</evidence>
<keyword evidence="7 12" id="KW-0375">Hydrogen ion transport</keyword>
<evidence type="ECO:0000256" key="13">
    <source>
        <dbReference type="SAM" id="Phobius"/>
    </source>
</evidence>
<organism evidence="14">
    <name type="scientific">Proasellus coiffaiti</name>
    <dbReference type="NCBI Taxonomy" id="1281953"/>
    <lineage>
        <taxon>Eukaryota</taxon>
        <taxon>Metazoa</taxon>
        <taxon>Ecdysozoa</taxon>
        <taxon>Arthropoda</taxon>
        <taxon>Crustacea</taxon>
        <taxon>Multicrustacea</taxon>
        <taxon>Malacostraca</taxon>
        <taxon>Eumalacostraca</taxon>
        <taxon>Peracarida</taxon>
        <taxon>Isopoda</taxon>
        <taxon>Asellota</taxon>
        <taxon>Aselloidea</taxon>
        <taxon>Asellidae</taxon>
        <taxon>Proasellus</taxon>
    </lineage>
</organism>
<dbReference type="GO" id="GO:0015986">
    <property type="term" value="P:proton motive force-driven ATP synthesis"/>
    <property type="evidence" value="ECO:0007669"/>
    <property type="project" value="InterPro"/>
</dbReference>
<sequence length="52" mass="6277">MPQMAPLFWTVLMVMFYSILILFTVKLYFYPLVSNLLSNKSTQKSQNMPWQW</sequence>
<evidence type="ECO:0000256" key="1">
    <source>
        <dbReference type="ARBA" id="ARBA00004304"/>
    </source>
</evidence>
<dbReference type="GO" id="GO:0045259">
    <property type="term" value="C:proton-transporting ATP synthase complex"/>
    <property type="evidence" value="ECO:0007669"/>
    <property type="project" value="UniProtKB-KW"/>
</dbReference>
<comment type="subcellular location">
    <subcellularLocation>
        <location evidence="1 12">Mitochondrion membrane</location>
        <topology evidence="1 12">Single-pass membrane protein</topology>
    </subcellularLocation>
</comment>
<feature type="transmembrane region" description="Helical" evidence="13">
    <location>
        <begin position="7"/>
        <end position="29"/>
    </location>
</feature>
<evidence type="ECO:0000256" key="12">
    <source>
        <dbReference type="RuleBase" id="RU003661"/>
    </source>
</evidence>
<keyword evidence="5 12" id="KW-0138">CF(0)</keyword>
<protein>
    <recommendedName>
        <fullName evidence="12">ATP synthase complex subunit 8</fullName>
    </recommendedName>
</protein>
<keyword evidence="11 13" id="KW-0472">Membrane</keyword>
<dbReference type="Pfam" id="PF00895">
    <property type="entry name" value="ATP-synt_8"/>
    <property type="match status" value="1"/>
</dbReference>
<evidence type="ECO:0000256" key="9">
    <source>
        <dbReference type="ARBA" id="ARBA00023065"/>
    </source>
</evidence>
<gene>
    <name evidence="14" type="primary">atp8</name>
    <name evidence="14" type="ORF">PCOIPMT01_0026</name>
</gene>
<evidence type="ECO:0000256" key="2">
    <source>
        <dbReference type="ARBA" id="ARBA00008892"/>
    </source>
</evidence>
<keyword evidence="10 12" id="KW-0496">Mitochondrion</keyword>
<evidence type="ECO:0000256" key="8">
    <source>
        <dbReference type="ARBA" id="ARBA00022989"/>
    </source>
</evidence>
<name>A0A485M9G8_9CRUS</name>
<evidence type="ECO:0000256" key="11">
    <source>
        <dbReference type="ARBA" id="ARBA00023136"/>
    </source>
</evidence>
<accession>A0A485M9G8</accession>
<keyword evidence="8 13" id="KW-1133">Transmembrane helix</keyword>
<keyword evidence="9 12" id="KW-0406">Ion transport</keyword>
<geneLocation type="mitochondrion" evidence="14"/>
<reference evidence="14" key="1">
    <citation type="submission" date="2019-03" db="EMBL/GenBank/DDBJ databases">
        <authorList>
            <person name="Lefebure T."/>
            <person name="Lefebure T."/>
        </authorList>
    </citation>
    <scope>NUCLEOTIDE SEQUENCE [LARGE SCALE GENOMIC DNA]</scope>
</reference>
<evidence type="ECO:0000256" key="5">
    <source>
        <dbReference type="ARBA" id="ARBA00022547"/>
    </source>
</evidence>
<evidence type="ECO:0000256" key="6">
    <source>
        <dbReference type="ARBA" id="ARBA00022692"/>
    </source>
</evidence>
<keyword evidence="6 12" id="KW-0812">Transmembrane</keyword>
<dbReference type="AlphaFoldDB" id="A0A485M9G8"/>
<proteinExistence type="inferred from homology"/>
<dbReference type="GO" id="GO:0031966">
    <property type="term" value="C:mitochondrial membrane"/>
    <property type="evidence" value="ECO:0007669"/>
    <property type="project" value="UniProtKB-SubCell"/>
</dbReference>
<dbReference type="EMBL" id="LR536626">
    <property type="protein sequence ID" value="VFU96083.1"/>
    <property type="molecule type" value="Genomic_DNA"/>
</dbReference>
<keyword evidence="4 12" id="KW-0813">Transport</keyword>
<comment type="subunit">
    <text evidence="3">F-type ATPases have 2 components, CF(1) - the catalytic core - and CF(0) - the membrane proton channel.</text>
</comment>
<evidence type="ECO:0000256" key="4">
    <source>
        <dbReference type="ARBA" id="ARBA00022448"/>
    </source>
</evidence>
<evidence type="ECO:0000313" key="14">
    <source>
        <dbReference type="EMBL" id="VFU96083.1"/>
    </source>
</evidence>
<evidence type="ECO:0000256" key="3">
    <source>
        <dbReference type="ARBA" id="ARBA00011291"/>
    </source>
</evidence>
<dbReference type="InterPro" id="IPR001421">
    <property type="entry name" value="ATP8_metazoa"/>
</dbReference>
<evidence type="ECO:0000256" key="10">
    <source>
        <dbReference type="ARBA" id="ARBA00023128"/>
    </source>
</evidence>
<dbReference type="GO" id="GO:0015078">
    <property type="term" value="F:proton transmembrane transporter activity"/>
    <property type="evidence" value="ECO:0007669"/>
    <property type="project" value="InterPro"/>
</dbReference>
<comment type="similarity">
    <text evidence="2 12">Belongs to the ATPase protein 8 family.</text>
</comment>